<feature type="region of interest" description="Disordered" evidence="1">
    <location>
        <begin position="416"/>
        <end position="437"/>
    </location>
</feature>
<evidence type="ECO:0000313" key="3">
    <source>
        <dbReference type="Proteomes" id="UP000244855"/>
    </source>
</evidence>
<gene>
    <name evidence="2" type="ORF">DM02DRAFT_729580</name>
</gene>
<feature type="compositionally biased region" description="Acidic residues" evidence="1">
    <location>
        <begin position="425"/>
        <end position="437"/>
    </location>
</feature>
<dbReference type="AlphaFoldDB" id="A0A2V1DL49"/>
<organism evidence="2 3">
    <name type="scientific">Periconia macrospinosa</name>
    <dbReference type="NCBI Taxonomy" id="97972"/>
    <lineage>
        <taxon>Eukaryota</taxon>
        <taxon>Fungi</taxon>
        <taxon>Dikarya</taxon>
        <taxon>Ascomycota</taxon>
        <taxon>Pezizomycotina</taxon>
        <taxon>Dothideomycetes</taxon>
        <taxon>Pleosporomycetidae</taxon>
        <taxon>Pleosporales</taxon>
        <taxon>Massarineae</taxon>
        <taxon>Periconiaceae</taxon>
        <taxon>Periconia</taxon>
    </lineage>
</organism>
<name>A0A2V1DL49_9PLEO</name>
<reference evidence="2 3" key="1">
    <citation type="journal article" date="2018" name="Sci. Rep.">
        <title>Comparative genomics provides insights into the lifestyle and reveals functional heterogeneity of dark septate endophytic fungi.</title>
        <authorList>
            <person name="Knapp D.G."/>
            <person name="Nemeth J.B."/>
            <person name="Barry K."/>
            <person name="Hainaut M."/>
            <person name="Henrissat B."/>
            <person name="Johnson J."/>
            <person name="Kuo A."/>
            <person name="Lim J.H.P."/>
            <person name="Lipzen A."/>
            <person name="Nolan M."/>
            <person name="Ohm R.A."/>
            <person name="Tamas L."/>
            <person name="Grigoriev I.V."/>
            <person name="Spatafora J.W."/>
            <person name="Nagy L.G."/>
            <person name="Kovacs G.M."/>
        </authorList>
    </citation>
    <scope>NUCLEOTIDE SEQUENCE [LARGE SCALE GENOMIC DNA]</scope>
    <source>
        <strain evidence="2 3">DSE2036</strain>
    </source>
</reference>
<evidence type="ECO:0008006" key="4">
    <source>
        <dbReference type="Google" id="ProtNLM"/>
    </source>
</evidence>
<protein>
    <recommendedName>
        <fullName evidence="4">F-box domain-containing protein</fullName>
    </recommendedName>
</protein>
<keyword evidence="3" id="KW-1185">Reference proteome</keyword>
<dbReference type="Proteomes" id="UP000244855">
    <property type="component" value="Unassembled WGS sequence"/>
</dbReference>
<dbReference type="SUPFAM" id="SSF52047">
    <property type="entry name" value="RNI-like"/>
    <property type="match status" value="1"/>
</dbReference>
<evidence type="ECO:0000256" key="1">
    <source>
        <dbReference type="SAM" id="MobiDB-lite"/>
    </source>
</evidence>
<sequence length="437" mass="48551">MTQKRKVGTFEMGTRAAKKRMTTEKRSINDLPVELLHYILSLVTRSDLKTLCQLPPFCAAAYTALYAYISTCNINIKKLFNTILRNHQLQLPVTGLDIGFPDCSDPAVRENAGIQNIKEWMWKIEGGSFENIAVILLVLLPQLRTVTIRSSYNASEFLPLSVPAWFRAVLPVLQSQDTLTFQTPFLSHVQSLNVTGFTAISLNNVAALFALPALTSLTLSRVQDSRQDFPSAAFRTGSSNISDLTFRSASLSTKCLCPIINGTGKLKRFVYTTAKHMDNLAIISALLKDRTSLEILELPRLSRSPIIPSIVQFSKLEKLSINAGAVFGDHLRAPTFPPNLRTIELTDVEPLISSQSNMDCMRELLLDTKPLPLTTAAVHYDSMNYEPSDKESDSESDSEGDSVRFFIHGCWTEEEDNNTSLKDADDSDSDDSEAEDD</sequence>
<dbReference type="Gene3D" id="3.80.10.10">
    <property type="entry name" value="Ribonuclease Inhibitor"/>
    <property type="match status" value="1"/>
</dbReference>
<accession>A0A2V1DL49</accession>
<dbReference type="InterPro" id="IPR032675">
    <property type="entry name" value="LRR_dom_sf"/>
</dbReference>
<dbReference type="EMBL" id="KZ805403">
    <property type="protein sequence ID" value="PVH98937.1"/>
    <property type="molecule type" value="Genomic_DNA"/>
</dbReference>
<evidence type="ECO:0000313" key="2">
    <source>
        <dbReference type="EMBL" id="PVH98937.1"/>
    </source>
</evidence>
<proteinExistence type="predicted"/>
<dbReference type="OrthoDB" id="10681900at2759"/>